<name>A0AAF0FT87_9EURY</name>
<dbReference type="PANTHER" id="PTHR35866">
    <property type="entry name" value="PUTATIVE-RELATED"/>
    <property type="match status" value="1"/>
</dbReference>
<dbReference type="GeneID" id="79950360"/>
<proteinExistence type="predicted"/>
<reference evidence="2" key="1">
    <citation type="submission" date="2022-01" db="EMBL/GenBank/DDBJ databases">
        <title>Complete genome of Methanomicrobium antiquum DSM 21220.</title>
        <authorList>
            <person name="Chen S.-C."/>
            <person name="You Y.-T."/>
            <person name="Zhou Y.-Z."/>
            <person name="Lai M.-C."/>
        </authorList>
    </citation>
    <scope>NUCLEOTIDE SEQUENCE</scope>
    <source>
        <strain evidence="2">DSM 21220</strain>
    </source>
</reference>
<dbReference type="EMBL" id="CP091092">
    <property type="protein sequence ID" value="WFN36113.1"/>
    <property type="molecule type" value="Genomic_DNA"/>
</dbReference>
<keyword evidence="3" id="KW-1185">Reference proteome</keyword>
<accession>A0AAF0FT87</accession>
<organism evidence="2 3">
    <name type="scientific">Methanomicrobium antiquum</name>
    <dbReference type="NCBI Taxonomy" id="487686"/>
    <lineage>
        <taxon>Archaea</taxon>
        <taxon>Methanobacteriati</taxon>
        <taxon>Methanobacteriota</taxon>
        <taxon>Stenosarchaea group</taxon>
        <taxon>Methanomicrobia</taxon>
        <taxon>Methanomicrobiales</taxon>
        <taxon>Methanomicrobiaceae</taxon>
        <taxon>Methanomicrobium</taxon>
    </lineage>
</organism>
<keyword evidence="1" id="KW-0175">Coiled coil</keyword>
<gene>
    <name evidence="2" type="ORF">L1994_08140</name>
</gene>
<protein>
    <submittedName>
        <fullName evidence="2">YkgJ family cysteine cluster protein</fullName>
    </submittedName>
</protein>
<dbReference type="Pfam" id="PF03692">
    <property type="entry name" value="CxxCxxCC"/>
    <property type="match status" value="1"/>
</dbReference>
<sequence length="179" mass="20827">MPDRKEIEDKLRKVGFRCAMCGECCTEKTKDSNLILLSAAETRDIMNATGMKRDEIVEPYPEYIDIGECRVTFAWCLKRKDKKCIFLKSDNRCGIYKNRPWICRTYPFMLTDDDLIVSDCINTGIEISDEEIFIQAELVTDRKEKEEMELKNIENIYKNIRIDGLKSCVVDSEGVKKIE</sequence>
<dbReference type="Proteomes" id="UP001218895">
    <property type="component" value="Chromosome"/>
</dbReference>
<dbReference type="InterPro" id="IPR005358">
    <property type="entry name" value="Puta_zinc/iron-chelating_dom"/>
</dbReference>
<evidence type="ECO:0000313" key="3">
    <source>
        <dbReference type="Proteomes" id="UP001218895"/>
    </source>
</evidence>
<dbReference type="RefSeq" id="WP_278098952.1">
    <property type="nucleotide sequence ID" value="NZ_CP091092.1"/>
</dbReference>
<evidence type="ECO:0000256" key="1">
    <source>
        <dbReference type="SAM" id="Coils"/>
    </source>
</evidence>
<dbReference type="PANTHER" id="PTHR35866:SF2">
    <property type="entry name" value="YKGJ FAMILY CYSTEINE CLUSTER PROTEIN"/>
    <property type="match status" value="1"/>
</dbReference>
<dbReference type="AlphaFoldDB" id="A0AAF0FT87"/>
<evidence type="ECO:0000313" key="2">
    <source>
        <dbReference type="EMBL" id="WFN36113.1"/>
    </source>
</evidence>
<feature type="coiled-coil region" evidence="1">
    <location>
        <begin position="136"/>
        <end position="163"/>
    </location>
</feature>
<dbReference type="KEGG" id="manq:L1994_08140"/>